<keyword evidence="1" id="KW-0812">Transmembrane</keyword>
<dbReference type="Proteomes" id="UP000239898">
    <property type="component" value="Unassembled WGS sequence"/>
</dbReference>
<keyword evidence="1" id="KW-0472">Membrane</keyword>
<gene>
    <name evidence="2" type="ORF">XthCFBP4691_06350</name>
</gene>
<evidence type="ECO:0000313" key="2">
    <source>
        <dbReference type="EMBL" id="PPT91882.1"/>
    </source>
</evidence>
<proteinExistence type="predicted"/>
<reference evidence="2 3" key="1">
    <citation type="submission" date="2016-08" db="EMBL/GenBank/DDBJ databases">
        <title>Evolution of the type three secretion system and type three effector repertoires in Xanthomonas.</title>
        <authorList>
            <person name="Merda D."/>
            <person name="Briand M."/>
            <person name="Bosis E."/>
            <person name="Rousseau C."/>
            <person name="Portier P."/>
            <person name="Jacques M.-A."/>
            <person name="Fischer-Le Saux M."/>
        </authorList>
    </citation>
    <scope>NUCLEOTIDE SEQUENCE [LARGE SCALE GENOMIC DNA]</scope>
    <source>
        <strain evidence="2 3">CFBP 4691</strain>
    </source>
</reference>
<organism evidence="2 3">
    <name type="scientific">Xanthomonas theicola</name>
    <dbReference type="NCBI Taxonomy" id="56464"/>
    <lineage>
        <taxon>Bacteria</taxon>
        <taxon>Pseudomonadati</taxon>
        <taxon>Pseudomonadota</taxon>
        <taxon>Gammaproteobacteria</taxon>
        <taxon>Lysobacterales</taxon>
        <taxon>Lysobacteraceae</taxon>
        <taxon>Xanthomonas</taxon>
    </lineage>
</organism>
<name>A0A2S6ZHZ3_9XANT</name>
<protein>
    <submittedName>
        <fullName evidence="2">Uncharacterized protein</fullName>
    </submittedName>
</protein>
<dbReference type="EMBL" id="MIGX01000020">
    <property type="protein sequence ID" value="PPT91882.1"/>
    <property type="molecule type" value="Genomic_DNA"/>
</dbReference>
<dbReference type="AlphaFoldDB" id="A0A2S6ZHZ3"/>
<feature type="transmembrane region" description="Helical" evidence="1">
    <location>
        <begin position="36"/>
        <end position="59"/>
    </location>
</feature>
<evidence type="ECO:0000256" key="1">
    <source>
        <dbReference type="SAM" id="Phobius"/>
    </source>
</evidence>
<keyword evidence="1" id="KW-1133">Transmembrane helix</keyword>
<keyword evidence="3" id="KW-1185">Reference proteome</keyword>
<comment type="caution">
    <text evidence="2">The sequence shown here is derived from an EMBL/GenBank/DDBJ whole genome shotgun (WGS) entry which is preliminary data.</text>
</comment>
<dbReference type="RefSeq" id="WP_128419644.1">
    <property type="nucleotide sequence ID" value="NZ_CP049017.1"/>
</dbReference>
<sequence>MGVVRVQRMLGQSPPPLWREEAERWLEEQTLRSAQLTQWGVCAGIALSLLGIVLVLALLW</sequence>
<evidence type="ECO:0000313" key="3">
    <source>
        <dbReference type="Proteomes" id="UP000239898"/>
    </source>
</evidence>
<accession>A0A2S6ZHZ3</accession>